<reference evidence="3 4" key="1">
    <citation type="submission" date="2024-10" db="EMBL/GenBank/DDBJ databases">
        <title>The Natural Products Discovery Center: Release of the First 8490 Sequenced Strains for Exploring Actinobacteria Biosynthetic Diversity.</title>
        <authorList>
            <person name="Kalkreuter E."/>
            <person name="Kautsar S.A."/>
            <person name="Yang D."/>
            <person name="Bader C.D."/>
            <person name="Teijaro C.N."/>
            <person name="Fluegel L."/>
            <person name="Davis C.M."/>
            <person name="Simpson J.R."/>
            <person name="Lauterbach L."/>
            <person name="Steele A.D."/>
            <person name="Gui C."/>
            <person name="Meng S."/>
            <person name="Li G."/>
            <person name="Viehrig K."/>
            <person name="Ye F."/>
            <person name="Su P."/>
            <person name="Kiefer A.F."/>
            <person name="Nichols A."/>
            <person name="Cepeda A.J."/>
            <person name="Yan W."/>
            <person name="Fan B."/>
            <person name="Jiang Y."/>
            <person name="Adhikari A."/>
            <person name="Zheng C.-J."/>
            <person name="Schuster L."/>
            <person name="Cowan T.M."/>
            <person name="Smanski M.J."/>
            <person name="Chevrette M.G."/>
            <person name="De Carvalho L.P.S."/>
            <person name="Shen B."/>
        </authorList>
    </citation>
    <scope>NUCLEOTIDE SEQUENCE [LARGE SCALE GENOMIC DNA]</scope>
    <source>
        <strain evidence="3 4">NPDC001281</strain>
    </source>
</reference>
<evidence type="ECO:0000313" key="3">
    <source>
        <dbReference type="EMBL" id="MFF4778649.1"/>
    </source>
</evidence>
<organism evidence="3 4">
    <name type="scientific">Microtetraspora fusca</name>
    <dbReference type="NCBI Taxonomy" id="1997"/>
    <lineage>
        <taxon>Bacteria</taxon>
        <taxon>Bacillati</taxon>
        <taxon>Actinomycetota</taxon>
        <taxon>Actinomycetes</taxon>
        <taxon>Streptosporangiales</taxon>
        <taxon>Streptosporangiaceae</taxon>
        <taxon>Microtetraspora</taxon>
    </lineage>
</organism>
<dbReference type="InterPro" id="IPR036409">
    <property type="entry name" value="Aldolase_II/adducin_N_sf"/>
</dbReference>
<accession>A0ABW6VH06</accession>
<dbReference type="InterPro" id="IPR001303">
    <property type="entry name" value="Aldolase_II/adducin_N"/>
</dbReference>
<dbReference type="EMBL" id="JBIAXI010000035">
    <property type="protein sequence ID" value="MFF4778649.1"/>
    <property type="molecule type" value="Genomic_DNA"/>
</dbReference>
<dbReference type="SMART" id="SM01007">
    <property type="entry name" value="Aldolase_II"/>
    <property type="match status" value="1"/>
</dbReference>
<gene>
    <name evidence="3" type="ORF">ACFY05_38080</name>
</gene>
<proteinExistence type="inferred from homology"/>
<sequence>MVATVTLGSRALAAAGHGDMVWGHLAVRDPEGRGVWMKVPGWGLEEIRPDRVVLVGWDGRSLAGPATVHKEYPIHTEIMRARPDVNVTVHTHAAAVNAFSALGVPLLPISHDAVIFAEYGLPRYTATANLVSTSELGRALAEDLGRARACLMPQHGLVAAGEDVAHAVMTAILLQRACEVQVTALATGEIRHWTGHEESLEKASVCWPDSQMQAGWRYWMRQVDNTAIA</sequence>
<dbReference type="RefSeq" id="WP_387347236.1">
    <property type="nucleotide sequence ID" value="NZ_JBIAXI010000035.1"/>
</dbReference>
<comment type="caution">
    <text evidence="3">The sequence shown here is derived from an EMBL/GenBank/DDBJ whole genome shotgun (WGS) entry which is preliminary data.</text>
</comment>
<evidence type="ECO:0000313" key="4">
    <source>
        <dbReference type="Proteomes" id="UP001602119"/>
    </source>
</evidence>
<dbReference type="Gene3D" id="3.40.225.10">
    <property type="entry name" value="Class II aldolase/adducin N-terminal domain"/>
    <property type="match status" value="1"/>
</dbReference>
<protein>
    <submittedName>
        <fullName evidence="3">Class II aldolase/adducin family protein</fullName>
    </submittedName>
</protein>
<dbReference type="Proteomes" id="UP001602119">
    <property type="component" value="Unassembled WGS sequence"/>
</dbReference>
<dbReference type="PANTHER" id="PTHR10672">
    <property type="entry name" value="ADDUCIN"/>
    <property type="match status" value="1"/>
</dbReference>
<dbReference type="PANTHER" id="PTHR10672:SF3">
    <property type="entry name" value="PROTEIN HU-LI TAI SHAO"/>
    <property type="match status" value="1"/>
</dbReference>
<keyword evidence="4" id="KW-1185">Reference proteome</keyword>
<name>A0ABW6VH06_MICFU</name>
<evidence type="ECO:0000256" key="1">
    <source>
        <dbReference type="ARBA" id="ARBA00037961"/>
    </source>
</evidence>
<comment type="similarity">
    <text evidence="1">Belongs to the aldolase class II family.</text>
</comment>
<evidence type="ECO:0000259" key="2">
    <source>
        <dbReference type="SMART" id="SM01007"/>
    </source>
</evidence>
<dbReference type="SUPFAM" id="SSF53639">
    <property type="entry name" value="AraD/HMP-PK domain-like"/>
    <property type="match status" value="1"/>
</dbReference>
<feature type="domain" description="Class II aldolase/adducin N-terminal" evidence="2">
    <location>
        <begin position="3"/>
        <end position="182"/>
    </location>
</feature>
<dbReference type="InterPro" id="IPR051017">
    <property type="entry name" value="Aldolase-II_Adducin_sf"/>
</dbReference>
<dbReference type="Pfam" id="PF00596">
    <property type="entry name" value="Aldolase_II"/>
    <property type="match status" value="1"/>
</dbReference>